<reference evidence="1 2" key="1">
    <citation type="journal article" date="2019" name="Genome Biol. Evol.">
        <title>Insights into the evolution of the New World diploid cottons (Gossypium, subgenus Houzingenia) based on genome sequencing.</title>
        <authorList>
            <person name="Grover C.E."/>
            <person name="Arick M.A. 2nd"/>
            <person name="Thrash A."/>
            <person name="Conover J.L."/>
            <person name="Sanders W.S."/>
            <person name="Peterson D.G."/>
            <person name="Frelichowski J.E."/>
            <person name="Scheffler J.A."/>
            <person name="Scheffler B.E."/>
            <person name="Wendel J.F."/>
        </authorList>
    </citation>
    <scope>NUCLEOTIDE SEQUENCE [LARGE SCALE GENOMIC DNA]</scope>
    <source>
        <strain evidence="1">8</strain>
        <tissue evidence="1">Leaf</tissue>
    </source>
</reference>
<dbReference type="EMBL" id="JABEZW010216962">
    <property type="protein sequence ID" value="MBA0784930.1"/>
    <property type="molecule type" value="Genomic_DNA"/>
</dbReference>
<dbReference type="Proteomes" id="UP000593568">
    <property type="component" value="Unassembled WGS sequence"/>
</dbReference>
<accession>A0A7J9FHZ4</accession>
<organism evidence="1 2">
    <name type="scientific">Gossypium trilobum</name>
    <dbReference type="NCBI Taxonomy" id="34281"/>
    <lineage>
        <taxon>Eukaryota</taxon>
        <taxon>Viridiplantae</taxon>
        <taxon>Streptophyta</taxon>
        <taxon>Embryophyta</taxon>
        <taxon>Tracheophyta</taxon>
        <taxon>Spermatophyta</taxon>
        <taxon>Magnoliopsida</taxon>
        <taxon>eudicotyledons</taxon>
        <taxon>Gunneridae</taxon>
        <taxon>Pentapetalae</taxon>
        <taxon>rosids</taxon>
        <taxon>malvids</taxon>
        <taxon>Malvales</taxon>
        <taxon>Malvaceae</taxon>
        <taxon>Malvoideae</taxon>
        <taxon>Gossypium</taxon>
    </lineage>
</organism>
<gene>
    <name evidence="1" type="ORF">Gotri_000004</name>
</gene>
<comment type="caution">
    <text evidence="1">The sequence shown here is derived from an EMBL/GenBank/DDBJ whole genome shotgun (WGS) entry which is preliminary data.</text>
</comment>
<evidence type="ECO:0000313" key="1">
    <source>
        <dbReference type="EMBL" id="MBA0784930.1"/>
    </source>
</evidence>
<sequence>MISNEKTLKLIAISYWAIWYARNKIVHESIR</sequence>
<keyword evidence="2" id="KW-1185">Reference proteome</keyword>
<proteinExistence type="predicted"/>
<protein>
    <submittedName>
        <fullName evidence="1">Uncharacterized protein</fullName>
    </submittedName>
</protein>
<evidence type="ECO:0000313" key="2">
    <source>
        <dbReference type="Proteomes" id="UP000593568"/>
    </source>
</evidence>
<dbReference type="AlphaFoldDB" id="A0A7J9FHZ4"/>
<name>A0A7J9FHZ4_9ROSI</name>